<dbReference type="Pfam" id="PF09084">
    <property type="entry name" value="NMT1"/>
    <property type="match status" value="1"/>
</dbReference>
<evidence type="ECO:0000256" key="4">
    <source>
        <dbReference type="ARBA" id="ARBA00022729"/>
    </source>
</evidence>
<dbReference type="SMART" id="SM00062">
    <property type="entry name" value="PBPb"/>
    <property type="match status" value="1"/>
</dbReference>
<dbReference type="SUPFAM" id="SSF53850">
    <property type="entry name" value="Periplasmic binding protein-like II"/>
    <property type="match status" value="1"/>
</dbReference>
<evidence type="ECO:0000256" key="1">
    <source>
        <dbReference type="ARBA" id="ARBA00004418"/>
    </source>
</evidence>
<dbReference type="EMBL" id="JBBUTI010000009">
    <property type="protein sequence ID" value="MEK8047424.1"/>
    <property type="molecule type" value="Genomic_DNA"/>
</dbReference>
<feature type="signal peptide" evidence="5">
    <location>
        <begin position="1"/>
        <end position="27"/>
    </location>
</feature>
<evidence type="ECO:0000259" key="6">
    <source>
        <dbReference type="SMART" id="SM00062"/>
    </source>
</evidence>
<sequence>MRHAFDRRAALAALVAAAAATTPFAAAAQAGPVRLRIGFQKGGLLLLVKLRGTLDQALPGAQIEWKEFPAGPQLLEALDAGAIDFGVTGAPPPVFAQSAGRDFVIVGAEPGQPHSEAILVPADSPVKTVRDLRGRRVALARGSSSHFLLLGALAQQGLRISDVQPVFLGPADARAAFETGAVDAWVVWDPYLSIAEAARPLRVLANFATLLPAVSTPWSFYEARREFVQANPALVRQLVAALAREGAWAADHAVEVAKLLAPVLGIGLETVLRMQRRVRYGAVPASAAIAADQQKVADAFAAQGLIPKAVSVKDVFWLPR</sequence>
<dbReference type="Proteomes" id="UP001379945">
    <property type="component" value="Unassembled WGS sequence"/>
</dbReference>
<evidence type="ECO:0000256" key="5">
    <source>
        <dbReference type="SAM" id="SignalP"/>
    </source>
</evidence>
<reference evidence="7 8" key="1">
    <citation type="submission" date="2024-04" db="EMBL/GenBank/DDBJ databases">
        <title>Novel species of the genus Ideonella isolated from streams.</title>
        <authorList>
            <person name="Lu H."/>
        </authorList>
    </citation>
    <scope>NUCLEOTIDE SEQUENCE [LARGE SCALE GENOMIC DNA]</scope>
    <source>
        <strain evidence="7 8">LYT19W</strain>
    </source>
</reference>
<keyword evidence="4 5" id="KW-0732">Signal</keyword>
<dbReference type="NCBIfam" id="TIGR01728">
    <property type="entry name" value="SsuA_fam"/>
    <property type="match status" value="1"/>
</dbReference>
<name>A0ABU9C6C4_9BURK</name>
<dbReference type="PANTHER" id="PTHR30024:SF42">
    <property type="entry name" value="ALIPHATIC SULFONATES-BINDING PROTEIN-RELATED"/>
    <property type="match status" value="1"/>
</dbReference>
<dbReference type="InterPro" id="IPR010067">
    <property type="entry name" value="ABC_SsuA_sub-bd"/>
</dbReference>
<dbReference type="PANTHER" id="PTHR30024">
    <property type="entry name" value="ALIPHATIC SULFONATES-BINDING PROTEIN-RELATED"/>
    <property type="match status" value="1"/>
</dbReference>
<comment type="similarity">
    <text evidence="2">Belongs to the bacterial solute-binding protein SsuA/TauA family.</text>
</comment>
<keyword evidence="8" id="KW-1185">Reference proteome</keyword>
<gene>
    <name evidence="7" type="ORF">AACH00_13765</name>
</gene>
<feature type="chain" id="PRO_5045294394" evidence="5">
    <location>
        <begin position="28"/>
        <end position="320"/>
    </location>
</feature>
<evidence type="ECO:0000256" key="3">
    <source>
        <dbReference type="ARBA" id="ARBA00022448"/>
    </source>
</evidence>
<dbReference type="InterPro" id="IPR006311">
    <property type="entry name" value="TAT_signal"/>
</dbReference>
<dbReference type="InterPro" id="IPR015168">
    <property type="entry name" value="SsuA/THI5"/>
</dbReference>
<keyword evidence="3" id="KW-0813">Transport</keyword>
<accession>A0ABU9C6C4</accession>
<comment type="caution">
    <text evidence="7">The sequence shown here is derived from an EMBL/GenBank/DDBJ whole genome shotgun (WGS) entry which is preliminary data.</text>
</comment>
<evidence type="ECO:0000313" key="7">
    <source>
        <dbReference type="EMBL" id="MEK8047424.1"/>
    </source>
</evidence>
<organism evidence="7 8">
    <name type="scientific">Ideonella margarita</name>
    <dbReference type="NCBI Taxonomy" id="2984191"/>
    <lineage>
        <taxon>Bacteria</taxon>
        <taxon>Pseudomonadati</taxon>
        <taxon>Pseudomonadota</taxon>
        <taxon>Betaproteobacteria</taxon>
        <taxon>Burkholderiales</taxon>
        <taxon>Sphaerotilaceae</taxon>
        <taxon>Ideonella</taxon>
    </lineage>
</organism>
<proteinExistence type="inferred from homology"/>
<feature type="domain" description="Solute-binding protein family 3/N-terminal" evidence="6">
    <location>
        <begin position="34"/>
        <end position="252"/>
    </location>
</feature>
<dbReference type="InterPro" id="IPR001638">
    <property type="entry name" value="Solute-binding_3/MltF_N"/>
</dbReference>
<evidence type="ECO:0000256" key="2">
    <source>
        <dbReference type="ARBA" id="ARBA00010742"/>
    </source>
</evidence>
<comment type="subcellular location">
    <subcellularLocation>
        <location evidence="1">Periplasm</location>
    </subcellularLocation>
</comment>
<evidence type="ECO:0000313" key="8">
    <source>
        <dbReference type="Proteomes" id="UP001379945"/>
    </source>
</evidence>
<dbReference type="Gene3D" id="3.40.190.10">
    <property type="entry name" value="Periplasmic binding protein-like II"/>
    <property type="match status" value="2"/>
</dbReference>
<dbReference type="PROSITE" id="PS51318">
    <property type="entry name" value="TAT"/>
    <property type="match status" value="1"/>
</dbReference>
<protein>
    <submittedName>
        <fullName evidence="7">Aliphatic sulfonate ABC transporter substrate-binding protein</fullName>
    </submittedName>
</protein>
<dbReference type="RefSeq" id="WP_341399732.1">
    <property type="nucleotide sequence ID" value="NZ_JBBUTI010000009.1"/>
</dbReference>